<name>A0A372GE53_9ACTN</name>
<evidence type="ECO:0000313" key="1">
    <source>
        <dbReference type="EMBL" id="RFS83646.1"/>
    </source>
</evidence>
<comment type="caution">
    <text evidence="1">The sequence shown here is derived from an EMBL/GenBank/DDBJ whole genome shotgun (WGS) entry which is preliminary data.</text>
</comment>
<dbReference type="AlphaFoldDB" id="A0A372GE53"/>
<accession>A0A372GE53</accession>
<gene>
    <name evidence="1" type="ORF">D0T12_21750</name>
</gene>
<dbReference type="Pfam" id="PF14078">
    <property type="entry name" value="DUF4259"/>
    <property type="match status" value="1"/>
</dbReference>
<reference evidence="1 2" key="1">
    <citation type="submission" date="2018-08" db="EMBL/GenBank/DDBJ databases">
        <title>Actinomadura spongicola sp. nov., isolated from marine sponge Leucetta chagosensis.</title>
        <authorList>
            <person name="Li L."/>
            <person name="Lin H.W."/>
        </authorList>
    </citation>
    <scope>NUCLEOTIDE SEQUENCE [LARGE SCALE GENOMIC DNA]</scope>
    <source>
        <strain evidence="1 2">LHW52907</strain>
    </source>
</reference>
<proteinExistence type="predicted"/>
<keyword evidence="2" id="KW-1185">Reference proteome</keyword>
<dbReference type="Proteomes" id="UP000262882">
    <property type="component" value="Unassembled WGS sequence"/>
</dbReference>
<evidence type="ECO:0000313" key="2">
    <source>
        <dbReference type="Proteomes" id="UP000262882"/>
    </source>
</evidence>
<organism evidence="1 2">
    <name type="scientific">Actinomadura spongiicola</name>
    <dbReference type="NCBI Taxonomy" id="2303421"/>
    <lineage>
        <taxon>Bacteria</taxon>
        <taxon>Bacillati</taxon>
        <taxon>Actinomycetota</taxon>
        <taxon>Actinomycetes</taxon>
        <taxon>Streptosporangiales</taxon>
        <taxon>Thermomonosporaceae</taxon>
        <taxon>Actinomadura</taxon>
    </lineage>
</organism>
<protein>
    <submittedName>
        <fullName evidence="1">DUF4259 domain-containing protein</fullName>
    </submittedName>
</protein>
<sequence length="62" mass="6587">MTGLVALEVEMGTWGSGPLDSDTAEDYLDELEDQSASHRLSVVKRGCFAGGAGARLYRRAGI</sequence>
<dbReference type="InterPro" id="IPR025355">
    <property type="entry name" value="DUF4259"/>
</dbReference>
<dbReference type="EMBL" id="QVNQ01000006">
    <property type="protein sequence ID" value="RFS83646.1"/>
    <property type="molecule type" value="Genomic_DNA"/>
</dbReference>